<dbReference type="AlphaFoldDB" id="A0A2T5V6F0"/>
<comment type="caution">
    <text evidence="9">The sequence shown here is derived from an EMBL/GenBank/DDBJ whole genome shotgun (WGS) entry which is preliminary data.</text>
</comment>
<dbReference type="InterPro" id="IPR020013">
    <property type="entry name" value="Flagellar_FlgE/F/G"/>
</dbReference>
<dbReference type="SUPFAM" id="SSF117143">
    <property type="entry name" value="Flagellar hook protein flgE"/>
    <property type="match status" value="1"/>
</dbReference>
<feature type="domain" description="Flagellar hook protein FlgE D2" evidence="7">
    <location>
        <begin position="169"/>
        <end position="298"/>
    </location>
</feature>
<dbReference type="GO" id="GO:0009424">
    <property type="term" value="C:bacterial-type flagellum hook"/>
    <property type="evidence" value="ECO:0007669"/>
    <property type="project" value="TreeGrafter"/>
</dbReference>
<evidence type="ECO:0000256" key="2">
    <source>
        <dbReference type="ARBA" id="ARBA00009677"/>
    </source>
</evidence>
<reference evidence="9 10" key="1">
    <citation type="submission" date="2018-04" db="EMBL/GenBank/DDBJ databases">
        <title>Genomic Encyclopedia of Archaeal and Bacterial Type Strains, Phase II (KMG-II): from individual species to whole genera.</title>
        <authorList>
            <person name="Goeker M."/>
        </authorList>
    </citation>
    <scope>NUCLEOTIDE SEQUENCE [LARGE SCALE GENOMIC DNA]</scope>
    <source>
        <strain evidence="9 10">DSM 23382</strain>
    </source>
</reference>
<organism evidence="9 10">
    <name type="scientific">Breoghania corrubedonensis</name>
    <dbReference type="NCBI Taxonomy" id="665038"/>
    <lineage>
        <taxon>Bacteria</taxon>
        <taxon>Pseudomonadati</taxon>
        <taxon>Pseudomonadota</taxon>
        <taxon>Alphaproteobacteria</taxon>
        <taxon>Hyphomicrobiales</taxon>
        <taxon>Stappiaceae</taxon>
        <taxon>Breoghania</taxon>
    </lineage>
</organism>
<comment type="function">
    <text evidence="5">A flexible structure which links the flagellar filament to the drive apparatus in the basal body.</text>
</comment>
<evidence type="ECO:0000259" key="7">
    <source>
        <dbReference type="Pfam" id="PF07559"/>
    </source>
</evidence>
<accession>A0A2T5V6F0</accession>
<keyword evidence="9" id="KW-0969">Cilium</keyword>
<proteinExistence type="inferred from homology"/>
<keyword evidence="9" id="KW-0966">Cell projection</keyword>
<dbReference type="InterPro" id="IPR053967">
    <property type="entry name" value="LlgE_F_G-like_D1"/>
</dbReference>
<dbReference type="InterPro" id="IPR011491">
    <property type="entry name" value="FlgE_D2"/>
</dbReference>
<dbReference type="GO" id="GO:0009425">
    <property type="term" value="C:bacterial-type flagellum basal body"/>
    <property type="evidence" value="ECO:0007669"/>
    <property type="project" value="UniProtKB-SubCell"/>
</dbReference>
<evidence type="ECO:0000256" key="3">
    <source>
        <dbReference type="ARBA" id="ARBA00019015"/>
    </source>
</evidence>
<dbReference type="PANTHER" id="PTHR30435">
    <property type="entry name" value="FLAGELLAR PROTEIN"/>
    <property type="match status" value="1"/>
</dbReference>
<dbReference type="EMBL" id="QAYG01000007">
    <property type="protein sequence ID" value="PTW59331.1"/>
    <property type="molecule type" value="Genomic_DNA"/>
</dbReference>
<dbReference type="NCBIfam" id="TIGR03506">
    <property type="entry name" value="FlgEFG_subfam"/>
    <property type="match status" value="1"/>
</dbReference>
<evidence type="ECO:0000259" key="8">
    <source>
        <dbReference type="Pfam" id="PF22692"/>
    </source>
</evidence>
<dbReference type="PANTHER" id="PTHR30435:SF1">
    <property type="entry name" value="FLAGELLAR HOOK PROTEIN FLGE"/>
    <property type="match status" value="1"/>
</dbReference>
<dbReference type="GO" id="GO:0071978">
    <property type="term" value="P:bacterial-type flagellum-dependent swarming motility"/>
    <property type="evidence" value="ECO:0007669"/>
    <property type="project" value="TreeGrafter"/>
</dbReference>
<dbReference type="InterPro" id="IPR037925">
    <property type="entry name" value="FlgE/F/G-like"/>
</dbReference>
<evidence type="ECO:0000259" key="6">
    <source>
        <dbReference type="Pfam" id="PF06429"/>
    </source>
</evidence>
<dbReference type="InterPro" id="IPR010930">
    <property type="entry name" value="Flg_bb/hook_C_dom"/>
</dbReference>
<sequence length="419" mass="43049">MSIAGALNSAVSSLYAQSQALSNIADNLSNSGTTAYKANSTSFESLVASSGSSSSGGVTSSTRSNNSAQGLLTATSSETDLAIDGEGYFVVSTTTDGTGSSYYTRNGEFEIDNEGYLVNGDYYLMGWETDEDGNIMGGTSESSLVAIDTDAYQSSVGATTEIDMQANLPADAAVGDTFSTTVEVYDSLGTSSTMEVTWEKTDENTWEMSFSDPTVSSTGVDGGDTSTTAIELTFNEDGSLASTNPDPATISISDWSTGAADSTITLNLGTVGKSDGLTQLSSDSSEPSITIDSISQDGLAYGSLSGVEITDDGSVVASYTNGESRTIYKIPVATFGNENGLQEMSGGVYASTNTSGTSIIQEAGSGSAGSINGGYLESSTTDTSEEFSRMLSAQQAYSASSQILSTASDMFDTLMSAVR</sequence>
<evidence type="ECO:0000313" key="9">
    <source>
        <dbReference type="EMBL" id="PTW59331.1"/>
    </source>
</evidence>
<keyword evidence="9" id="KW-0282">Flagellum</keyword>
<evidence type="ECO:0000256" key="4">
    <source>
        <dbReference type="ARBA" id="ARBA00023143"/>
    </source>
</evidence>
<evidence type="ECO:0000313" key="10">
    <source>
        <dbReference type="Proteomes" id="UP000244081"/>
    </source>
</evidence>
<dbReference type="OrthoDB" id="8372879at2"/>
<dbReference type="Pfam" id="PF07559">
    <property type="entry name" value="FlgE_D2"/>
    <property type="match status" value="1"/>
</dbReference>
<dbReference type="RefSeq" id="WP_107990873.1">
    <property type="nucleotide sequence ID" value="NZ_QAYG01000007.1"/>
</dbReference>
<evidence type="ECO:0000256" key="1">
    <source>
        <dbReference type="ARBA" id="ARBA00004117"/>
    </source>
</evidence>
<keyword evidence="10" id="KW-1185">Reference proteome</keyword>
<dbReference type="InterPro" id="IPR037058">
    <property type="entry name" value="Falgellar_hook_FlgE_sf"/>
</dbReference>
<name>A0A2T5V6F0_9HYPH</name>
<protein>
    <recommendedName>
        <fullName evidence="3 5">Flagellar hook protein FlgE</fullName>
    </recommendedName>
</protein>
<dbReference type="Gene3D" id="2.60.98.20">
    <property type="entry name" value="Flagellar hook protein FlgE"/>
    <property type="match status" value="1"/>
</dbReference>
<dbReference type="GO" id="GO:0005829">
    <property type="term" value="C:cytosol"/>
    <property type="evidence" value="ECO:0007669"/>
    <property type="project" value="TreeGrafter"/>
</dbReference>
<evidence type="ECO:0000256" key="5">
    <source>
        <dbReference type="RuleBase" id="RU362116"/>
    </source>
</evidence>
<feature type="domain" description="Flagellar basal-body/hook protein C-terminal" evidence="6">
    <location>
        <begin position="374"/>
        <end position="416"/>
    </location>
</feature>
<gene>
    <name evidence="9" type="ORF">C8N35_10744</name>
</gene>
<comment type="subcellular location">
    <subcellularLocation>
        <location evidence="1 5">Bacterial flagellum basal body</location>
    </subcellularLocation>
</comment>
<dbReference type="Pfam" id="PF22692">
    <property type="entry name" value="LlgE_F_G_D1"/>
    <property type="match status" value="1"/>
</dbReference>
<keyword evidence="4 5" id="KW-0975">Bacterial flagellum</keyword>
<dbReference type="Pfam" id="PF06429">
    <property type="entry name" value="Flg_bbr_C"/>
    <property type="match status" value="1"/>
</dbReference>
<dbReference type="Proteomes" id="UP000244081">
    <property type="component" value="Unassembled WGS sequence"/>
</dbReference>
<feature type="domain" description="Flagellar hook protein FlgE/F/G-like D1" evidence="8">
    <location>
        <begin position="82"/>
        <end position="156"/>
    </location>
</feature>
<comment type="similarity">
    <text evidence="2 5">Belongs to the flagella basal body rod proteins family.</text>
</comment>
<dbReference type="NCBIfam" id="NF004242">
    <property type="entry name" value="PRK05682.2-1"/>
    <property type="match status" value="1"/>
</dbReference>